<accession>A0ABT9P8P9</accession>
<dbReference type="EMBL" id="JAUSQZ010000001">
    <property type="protein sequence ID" value="MDP9829077.1"/>
    <property type="molecule type" value="Genomic_DNA"/>
</dbReference>
<proteinExistence type="predicted"/>
<sequence length="187" mass="20854">MPTPSFAWIDQQYDREHGDRYATHVRALQTVFTETYGDISPVGFACTAWRLATLPYLDPGYVRLHRRVISAVCERNPWDGSLTARIQLIAPPPEPLAKTQVWGRDRGWKGWPVVMGQYLEPSPEELSRFPFVRPLLLIDAPVPLTDLPPAPEEAGPELAALATRAVSVLARELNELMGPVISALESD</sequence>
<comment type="caution">
    <text evidence="1">The sequence shown here is derived from an EMBL/GenBank/DDBJ whole genome shotgun (WGS) entry which is preliminary data.</text>
</comment>
<protein>
    <submittedName>
        <fullName evidence="1">Uncharacterized protein</fullName>
    </submittedName>
</protein>
<gene>
    <name evidence="1" type="ORF">J2S57_004826</name>
</gene>
<name>A0ABT9P8P9_9ACTN</name>
<evidence type="ECO:0000313" key="1">
    <source>
        <dbReference type="EMBL" id="MDP9829077.1"/>
    </source>
</evidence>
<keyword evidence="2" id="KW-1185">Reference proteome</keyword>
<organism evidence="1 2">
    <name type="scientific">Kineosporia succinea</name>
    <dbReference type="NCBI Taxonomy" id="84632"/>
    <lineage>
        <taxon>Bacteria</taxon>
        <taxon>Bacillati</taxon>
        <taxon>Actinomycetota</taxon>
        <taxon>Actinomycetes</taxon>
        <taxon>Kineosporiales</taxon>
        <taxon>Kineosporiaceae</taxon>
        <taxon>Kineosporia</taxon>
    </lineage>
</organism>
<reference evidence="1 2" key="1">
    <citation type="submission" date="2023-07" db="EMBL/GenBank/DDBJ databases">
        <title>Sequencing the genomes of 1000 actinobacteria strains.</title>
        <authorList>
            <person name="Klenk H.-P."/>
        </authorList>
    </citation>
    <scope>NUCLEOTIDE SEQUENCE [LARGE SCALE GENOMIC DNA]</scope>
    <source>
        <strain evidence="1 2">DSM 44388</strain>
    </source>
</reference>
<dbReference type="Proteomes" id="UP001235712">
    <property type="component" value="Unassembled WGS sequence"/>
</dbReference>
<dbReference type="RefSeq" id="WP_307246923.1">
    <property type="nucleotide sequence ID" value="NZ_JAUSQZ010000001.1"/>
</dbReference>
<evidence type="ECO:0000313" key="2">
    <source>
        <dbReference type="Proteomes" id="UP001235712"/>
    </source>
</evidence>